<dbReference type="Gene3D" id="2.10.70.100">
    <property type="match status" value="1"/>
</dbReference>
<dbReference type="InterPro" id="IPR005467">
    <property type="entry name" value="His_kinase_dom"/>
</dbReference>
<feature type="domain" description="PAC" evidence="7">
    <location>
        <begin position="349"/>
        <end position="401"/>
    </location>
</feature>
<feature type="domain" description="Histidine kinase" evidence="6">
    <location>
        <begin position="419"/>
        <end position="636"/>
    </location>
</feature>
<dbReference type="InterPro" id="IPR003661">
    <property type="entry name" value="HisK_dim/P_dom"/>
</dbReference>
<keyword evidence="3" id="KW-0597">Phosphoprotein</keyword>
<dbReference type="SMART" id="SM00388">
    <property type="entry name" value="HisKA"/>
    <property type="match status" value="1"/>
</dbReference>
<sequence>MRLTSIIPGSQLESEILTEDAFQRIIGLSSTLIHIHEIPDVKILYVNKEITEILGYSLEDLETMNRSLSGLSDNLFPDNFSGIFEELPDVWLREGTIKHKNGGTRYLKTRYTILKKAHGTVTEILGYSEDITEEKVLVERLRQQELIMTQAEVSMKFGSWEWDISTNKVVWSKGLWEIFGQDIELFELSYDSFISLLDFRDQKRMTECIAKCMQDHNPYQIEHSIIRPDGERRILMGKGQPVFDEKGNPIKFLGSAADITELRNTTRQLMNSEALLKEAESIMGYGSWELCLDTGKMSWSKGMFQLHELPENNFPTISLDEYLHHFIRQEDRERIKNACFDAISNHQTFHIEAQLITASNQQRTVILHGRLGEDEGEFPRRIVGSINDITQLRTYEEELEAKIHELNHSNQELEQFAYIASHDLQEPLRKIRAFAEFLQQRLGSKLTEIEFDSLERMRESARRMQEMIQTLLEFSRIGRVQQPFDSIDLSHTLQKVLEDLDEKINDKQAVIHVGNLPVVKAVDAQMHQLFLNLIGNALKFNTAQPRISVSTILTLHSGTKKYWQISISDNGIGFEAEYAEQIFTLFRRLNARFEYSGTGIGLAICKRIVEGHGGVIWAESTPGNGATFTFTLPVFE</sequence>
<dbReference type="FunFam" id="3.30.565.10:FF:000006">
    <property type="entry name" value="Sensor histidine kinase WalK"/>
    <property type="match status" value="1"/>
</dbReference>
<dbReference type="PANTHER" id="PTHR43304">
    <property type="entry name" value="PHYTOCHROME-LIKE PROTEIN CPH1"/>
    <property type="match status" value="1"/>
</dbReference>
<dbReference type="EC" id="2.7.13.3" evidence="2"/>
<dbReference type="SMART" id="SM00387">
    <property type="entry name" value="HATPase_c"/>
    <property type="match status" value="1"/>
</dbReference>
<proteinExistence type="predicted"/>
<feature type="domain" description="PAC" evidence="7">
    <location>
        <begin position="219"/>
        <end position="271"/>
    </location>
</feature>
<dbReference type="InterPro" id="IPR000700">
    <property type="entry name" value="PAS-assoc_C"/>
</dbReference>
<dbReference type="EMBL" id="JASJOU010000001">
    <property type="protein sequence ID" value="MDJ1499777.1"/>
    <property type="molecule type" value="Genomic_DNA"/>
</dbReference>
<dbReference type="Pfam" id="PF02518">
    <property type="entry name" value="HATPase_c"/>
    <property type="match status" value="1"/>
</dbReference>
<organism evidence="8 9">
    <name type="scientific">Xanthocytophaga agilis</name>
    <dbReference type="NCBI Taxonomy" id="3048010"/>
    <lineage>
        <taxon>Bacteria</taxon>
        <taxon>Pseudomonadati</taxon>
        <taxon>Bacteroidota</taxon>
        <taxon>Cytophagia</taxon>
        <taxon>Cytophagales</taxon>
        <taxon>Rhodocytophagaceae</taxon>
        <taxon>Xanthocytophaga</taxon>
    </lineage>
</organism>
<dbReference type="PANTHER" id="PTHR43304:SF1">
    <property type="entry name" value="PAC DOMAIN-CONTAINING PROTEIN"/>
    <property type="match status" value="1"/>
</dbReference>
<dbReference type="InterPro" id="IPR000014">
    <property type="entry name" value="PAS"/>
</dbReference>
<evidence type="ECO:0000313" key="9">
    <source>
        <dbReference type="Proteomes" id="UP001232063"/>
    </source>
</evidence>
<keyword evidence="4" id="KW-0808">Transferase</keyword>
<evidence type="ECO:0000256" key="5">
    <source>
        <dbReference type="ARBA" id="ARBA00022777"/>
    </source>
</evidence>
<dbReference type="Proteomes" id="UP001232063">
    <property type="component" value="Unassembled WGS sequence"/>
</dbReference>
<keyword evidence="5" id="KW-0418">Kinase</keyword>
<dbReference type="GO" id="GO:0000155">
    <property type="term" value="F:phosphorelay sensor kinase activity"/>
    <property type="evidence" value="ECO:0007669"/>
    <property type="project" value="InterPro"/>
</dbReference>
<dbReference type="InterPro" id="IPR052162">
    <property type="entry name" value="Sensor_kinase/Photoreceptor"/>
</dbReference>
<dbReference type="PROSITE" id="PS50113">
    <property type="entry name" value="PAC"/>
    <property type="match status" value="3"/>
</dbReference>
<dbReference type="Pfam" id="PF00512">
    <property type="entry name" value="HisKA"/>
    <property type="match status" value="1"/>
</dbReference>
<dbReference type="InterPro" id="IPR004358">
    <property type="entry name" value="Sig_transdc_His_kin-like_C"/>
</dbReference>
<evidence type="ECO:0000256" key="4">
    <source>
        <dbReference type="ARBA" id="ARBA00022679"/>
    </source>
</evidence>
<dbReference type="InterPro" id="IPR035965">
    <property type="entry name" value="PAS-like_dom_sf"/>
</dbReference>
<dbReference type="InterPro" id="IPR036097">
    <property type="entry name" value="HisK_dim/P_sf"/>
</dbReference>
<dbReference type="CDD" id="cd00130">
    <property type="entry name" value="PAS"/>
    <property type="match status" value="2"/>
</dbReference>
<keyword evidence="9" id="KW-1185">Reference proteome</keyword>
<dbReference type="InterPro" id="IPR003594">
    <property type="entry name" value="HATPase_dom"/>
</dbReference>
<dbReference type="CDD" id="cd00082">
    <property type="entry name" value="HisKA"/>
    <property type="match status" value="1"/>
</dbReference>
<evidence type="ECO:0000259" key="7">
    <source>
        <dbReference type="PROSITE" id="PS50113"/>
    </source>
</evidence>
<protein>
    <recommendedName>
        <fullName evidence="2">histidine kinase</fullName>
        <ecNumber evidence="2">2.7.13.3</ecNumber>
    </recommendedName>
</protein>
<gene>
    <name evidence="8" type="ORF">QNI22_03925</name>
</gene>
<dbReference type="SUPFAM" id="SSF55874">
    <property type="entry name" value="ATPase domain of HSP90 chaperone/DNA topoisomerase II/histidine kinase"/>
    <property type="match status" value="1"/>
</dbReference>
<evidence type="ECO:0000256" key="1">
    <source>
        <dbReference type="ARBA" id="ARBA00000085"/>
    </source>
</evidence>
<dbReference type="PROSITE" id="PS50109">
    <property type="entry name" value="HIS_KIN"/>
    <property type="match status" value="1"/>
</dbReference>
<dbReference type="InterPro" id="IPR001610">
    <property type="entry name" value="PAC"/>
</dbReference>
<comment type="caution">
    <text evidence="8">The sequence shown here is derived from an EMBL/GenBank/DDBJ whole genome shotgun (WGS) entry which is preliminary data.</text>
</comment>
<dbReference type="NCBIfam" id="TIGR00229">
    <property type="entry name" value="sensory_box"/>
    <property type="match status" value="2"/>
</dbReference>
<dbReference type="SMART" id="SM00086">
    <property type="entry name" value="PAC"/>
    <property type="match status" value="3"/>
</dbReference>
<dbReference type="InterPro" id="IPR013655">
    <property type="entry name" value="PAS_fold_3"/>
</dbReference>
<dbReference type="SUPFAM" id="SSF47384">
    <property type="entry name" value="Homodimeric domain of signal transducing histidine kinase"/>
    <property type="match status" value="1"/>
</dbReference>
<dbReference type="Pfam" id="PF08447">
    <property type="entry name" value="PAS_3"/>
    <property type="match status" value="2"/>
</dbReference>
<comment type="catalytic activity">
    <reaction evidence="1">
        <text>ATP + protein L-histidine = ADP + protein N-phospho-L-histidine.</text>
        <dbReference type="EC" id="2.7.13.3"/>
    </reaction>
</comment>
<dbReference type="InterPro" id="IPR036890">
    <property type="entry name" value="HATPase_C_sf"/>
</dbReference>
<reference evidence="8" key="1">
    <citation type="submission" date="2023-05" db="EMBL/GenBank/DDBJ databases">
        <authorList>
            <person name="Zhang X."/>
        </authorList>
    </citation>
    <scope>NUCLEOTIDE SEQUENCE</scope>
    <source>
        <strain evidence="8">BD1B2-1</strain>
    </source>
</reference>
<feature type="domain" description="PAC" evidence="7">
    <location>
        <begin position="91"/>
        <end position="143"/>
    </location>
</feature>
<dbReference type="Gene3D" id="3.30.565.10">
    <property type="entry name" value="Histidine kinase-like ATPase, C-terminal domain"/>
    <property type="match status" value="1"/>
</dbReference>
<evidence type="ECO:0000259" key="6">
    <source>
        <dbReference type="PROSITE" id="PS50109"/>
    </source>
</evidence>
<dbReference type="Gene3D" id="1.10.287.130">
    <property type="match status" value="1"/>
</dbReference>
<evidence type="ECO:0000313" key="8">
    <source>
        <dbReference type="EMBL" id="MDJ1499777.1"/>
    </source>
</evidence>
<dbReference type="AlphaFoldDB" id="A0AAE3R330"/>
<dbReference type="RefSeq" id="WP_314509328.1">
    <property type="nucleotide sequence ID" value="NZ_JASJOU010000001.1"/>
</dbReference>
<name>A0AAE3R330_9BACT</name>
<evidence type="ECO:0000256" key="3">
    <source>
        <dbReference type="ARBA" id="ARBA00022553"/>
    </source>
</evidence>
<accession>A0AAE3R330</accession>
<dbReference type="SUPFAM" id="SSF55785">
    <property type="entry name" value="PYP-like sensor domain (PAS domain)"/>
    <property type="match status" value="3"/>
</dbReference>
<evidence type="ECO:0000256" key="2">
    <source>
        <dbReference type="ARBA" id="ARBA00012438"/>
    </source>
</evidence>
<dbReference type="PRINTS" id="PR00344">
    <property type="entry name" value="BCTRLSENSOR"/>
</dbReference>
<dbReference type="Gene3D" id="3.30.450.20">
    <property type="entry name" value="PAS domain"/>
    <property type="match status" value="3"/>
</dbReference>